<evidence type="ECO:0000313" key="3">
    <source>
        <dbReference type="Proteomes" id="UP000187203"/>
    </source>
</evidence>
<comment type="caution">
    <text evidence="2">The sequence shown here is derived from an EMBL/GenBank/DDBJ whole genome shotgun (WGS) entry which is preliminary data.</text>
</comment>
<dbReference type="EMBL" id="AWUE01021171">
    <property type="protein sequence ID" value="OMO63116.1"/>
    <property type="molecule type" value="Genomic_DNA"/>
</dbReference>
<dbReference type="AlphaFoldDB" id="A0A1R3GYN6"/>
<evidence type="ECO:0000313" key="2">
    <source>
        <dbReference type="EMBL" id="OMO63116.1"/>
    </source>
</evidence>
<reference evidence="3" key="1">
    <citation type="submission" date="2013-09" db="EMBL/GenBank/DDBJ databases">
        <title>Corchorus olitorius genome sequencing.</title>
        <authorList>
            <person name="Alam M."/>
            <person name="Haque M.S."/>
            <person name="Islam M.S."/>
            <person name="Emdad E.M."/>
            <person name="Islam M.M."/>
            <person name="Ahmed B."/>
            <person name="Halim A."/>
            <person name="Hossen Q.M.M."/>
            <person name="Hossain M.Z."/>
            <person name="Ahmed R."/>
            <person name="Khan M.M."/>
            <person name="Islam R."/>
            <person name="Rashid M.M."/>
            <person name="Khan S.A."/>
            <person name="Rahman M.S."/>
            <person name="Alam M."/>
            <person name="Yahiya A.S."/>
            <person name="Khan M.S."/>
            <person name="Azam M.S."/>
            <person name="Haque T."/>
            <person name="Lashkar M.Z.H."/>
            <person name="Akhand A.I."/>
            <person name="Morshed G."/>
            <person name="Roy S."/>
            <person name="Uddin K.S."/>
            <person name="Rabeya T."/>
            <person name="Hossain A.S."/>
            <person name="Chowdhury A."/>
            <person name="Snigdha A.R."/>
            <person name="Mortoza M.S."/>
            <person name="Matin S.A."/>
            <person name="Hoque S.M.E."/>
            <person name="Islam M.K."/>
            <person name="Roy D.K."/>
            <person name="Haider R."/>
            <person name="Moosa M.M."/>
            <person name="Elias S.M."/>
            <person name="Hasan A.M."/>
            <person name="Jahan S."/>
            <person name="Shafiuddin M."/>
            <person name="Mahmood N."/>
            <person name="Shommy N.S."/>
        </authorList>
    </citation>
    <scope>NUCLEOTIDE SEQUENCE [LARGE SCALE GENOMIC DNA]</scope>
    <source>
        <strain evidence="3">cv. O-4</strain>
    </source>
</reference>
<protein>
    <submittedName>
        <fullName evidence="2">Uncharacterized protein</fullName>
    </submittedName>
</protein>
<name>A0A1R3GYN6_9ROSI</name>
<keyword evidence="3" id="KW-1185">Reference proteome</keyword>
<proteinExistence type="predicted"/>
<dbReference type="OrthoDB" id="10352781at2759"/>
<sequence length="41" mass="4647">MKEVKGVEIEAAAKYNEAKRNMGKRWDPGTDKDTDISEDYG</sequence>
<gene>
    <name evidence="2" type="ORF">COLO4_32711</name>
</gene>
<organism evidence="2 3">
    <name type="scientific">Corchorus olitorius</name>
    <dbReference type="NCBI Taxonomy" id="93759"/>
    <lineage>
        <taxon>Eukaryota</taxon>
        <taxon>Viridiplantae</taxon>
        <taxon>Streptophyta</taxon>
        <taxon>Embryophyta</taxon>
        <taxon>Tracheophyta</taxon>
        <taxon>Spermatophyta</taxon>
        <taxon>Magnoliopsida</taxon>
        <taxon>eudicotyledons</taxon>
        <taxon>Gunneridae</taxon>
        <taxon>Pentapetalae</taxon>
        <taxon>rosids</taxon>
        <taxon>malvids</taxon>
        <taxon>Malvales</taxon>
        <taxon>Malvaceae</taxon>
        <taxon>Grewioideae</taxon>
        <taxon>Apeibeae</taxon>
        <taxon>Corchorus</taxon>
    </lineage>
</organism>
<feature type="region of interest" description="Disordered" evidence="1">
    <location>
        <begin position="17"/>
        <end position="41"/>
    </location>
</feature>
<evidence type="ECO:0000256" key="1">
    <source>
        <dbReference type="SAM" id="MobiDB-lite"/>
    </source>
</evidence>
<accession>A0A1R3GYN6</accession>
<feature type="compositionally biased region" description="Basic and acidic residues" evidence="1">
    <location>
        <begin position="17"/>
        <end position="35"/>
    </location>
</feature>
<dbReference type="Proteomes" id="UP000187203">
    <property type="component" value="Unassembled WGS sequence"/>
</dbReference>